<dbReference type="GO" id="GO:0009007">
    <property type="term" value="F:site-specific DNA-methyltransferase (adenine-specific) activity"/>
    <property type="evidence" value="ECO:0007669"/>
    <property type="project" value="UniProtKB-EC"/>
</dbReference>
<evidence type="ECO:0000313" key="10">
    <source>
        <dbReference type="Proteomes" id="UP001431572"/>
    </source>
</evidence>
<name>A0A8T7MAQ0_9CHLR</name>
<keyword evidence="10" id="KW-1185">Reference proteome</keyword>
<evidence type="ECO:0000259" key="6">
    <source>
        <dbReference type="Pfam" id="PF07669"/>
    </source>
</evidence>
<dbReference type="Pfam" id="PF07669">
    <property type="entry name" value="Eco57I"/>
    <property type="match status" value="1"/>
</dbReference>
<dbReference type="PANTHER" id="PTHR33841:SF1">
    <property type="entry name" value="DNA METHYLTRANSFERASE A"/>
    <property type="match status" value="1"/>
</dbReference>
<geneLocation type="plasmid" evidence="8 10">
    <name>unnamed3</name>
</geneLocation>
<keyword evidence="3" id="KW-0808">Transferase</keyword>
<dbReference type="AlphaFoldDB" id="A0A8T7MAQ0"/>
<accession>A0A8T7MAQ0</accession>
<evidence type="ECO:0000313" key="8">
    <source>
        <dbReference type="EMBL" id="WJW70443.1"/>
    </source>
</evidence>
<dbReference type="EMBL" id="CP128403">
    <property type="protein sequence ID" value="WJW70443.1"/>
    <property type="molecule type" value="Genomic_DNA"/>
</dbReference>
<dbReference type="InterPro" id="IPR050953">
    <property type="entry name" value="N4_N6_ade-DNA_methylase"/>
</dbReference>
<evidence type="ECO:0000256" key="2">
    <source>
        <dbReference type="ARBA" id="ARBA00022603"/>
    </source>
</evidence>
<protein>
    <recommendedName>
        <fullName evidence="1">site-specific DNA-methyltransferase (adenine-specific)</fullName>
        <ecNumber evidence="1">2.1.1.72</ecNumber>
    </recommendedName>
</protein>
<evidence type="ECO:0000313" key="9">
    <source>
        <dbReference type="Proteomes" id="UP000521676"/>
    </source>
</evidence>
<keyword evidence="4" id="KW-0949">S-adenosyl-L-methionine</keyword>
<dbReference type="Gene3D" id="3.40.50.150">
    <property type="entry name" value="Vaccinia Virus protein VP39"/>
    <property type="match status" value="1"/>
</dbReference>
<dbReference type="InterPro" id="IPR011639">
    <property type="entry name" value="MethylTrfase_TaqI-like_dom"/>
</dbReference>
<dbReference type="Proteomes" id="UP000521676">
    <property type="component" value="Unassembled WGS sequence"/>
</dbReference>
<comment type="catalytic activity">
    <reaction evidence="5">
        <text>a 2'-deoxyadenosine in DNA + S-adenosyl-L-methionine = an N(6)-methyl-2'-deoxyadenosine in DNA + S-adenosyl-L-homocysteine + H(+)</text>
        <dbReference type="Rhea" id="RHEA:15197"/>
        <dbReference type="Rhea" id="RHEA-COMP:12418"/>
        <dbReference type="Rhea" id="RHEA-COMP:12419"/>
        <dbReference type="ChEBI" id="CHEBI:15378"/>
        <dbReference type="ChEBI" id="CHEBI:57856"/>
        <dbReference type="ChEBI" id="CHEBI:59789"/>
        <dbReference type="ChEBI" id="CHEBI:90615"/>
        <dbReference type="ChEBI" id="CHEBI:90616"/>
        <dbReference type="EC" id="2.1.1.72"/>
    </reaction>
</comment>
<reference evidence="8" key="2">
    <citation type="journal article" date="2024" name="Nature">
        <title>Anoxygenic phototroph of the Chloroflexota uses a type I reaction centre.</title>
        <authorList>
            <person name="Tsuji J.M."/>
            <person name="Shaw N.A."/>
            <person name="Nagashima S."/>
            <person name="Venkiteswaran J.J."/>
            <person name="Schiff S.L."/>
            <person name="Watanabe T."/>
            <person name="Fukui M."/>
            <person name="Hanada S."/>
            <person name="Tank M."/>
            <person name="Neufeld J.D."/>
        </authorList>
    </citation>
    <scope>NUCLEOTIDE SEQUENCE</scope>
    <source>
        <strain evidence="8">L227-S17</strain>
        <plasmid evidence="8 10">unnamed3</plasmid>
    </source>
</reference>
<dbReference type="InterPro" id="IPR029063">
    <property type="entry name" value="SAM-dependent_MTases_sf"/>
</dbReference>
<feature type="domain" description="Type II methyltransferase M.TaqI-like" evidence="6">
    <location>
        <begin position="2"/>
        <end position="73"/>
    </location>
</feature>
<evidence type="ECO:0000256" key="3">
    <source>
        <dbReference type="ARBA" id="ARBA00022679"/>
    </source>
</evidence>
<proteinExistence type="predicted"/>
<dbReference type="GO" id="GO:0006304">
    <property type="term" value="P:DNA modification"/>
    <property type="evidence" value="ECO:0007669"/>
    <property type="project" value="InterPro"/>
</dbReference>
<dbReference type="SUPFAM" id="SSF53335">
    <property type="entry name" value="S-adenosyl-L-methionine-dependent methyltransferases"/>
    <property type="match status" value="1"/>
</dbReference>
<evidence type="ECO:0000313" key="7">
    <source>
        <dbReference type="EMBL" id="NWJ49134.1"/>
    </source>
</evidence>
<dbReference type="Proteomes" id="UP001431572">
    <property type="component" value="Plasmid unnamed3"/>
</dbReference>
<sequence length="344" mass="40016">MIIGNPPYLEMREIDYQPRNFKSVESGAVHVLCIERGLNLLKATGGLSMIVPLALVSTQRMQTIQNLLENKRTVFYSNYSWRPGKLFDTVNRALTIFIAHFTKESKTFSTKYEKWISETRNGLIERISYVEVPHQRQLFWVPKLGSNIEQSILNKVTKQKSTIAHFNTKSDYKVFYRTTGGLYWKVFTDFPPAFNVEGKSGHSSRETWFSLSKKEMVKPVIAILSSDIFWWWYTITTNLRDLNPSDIQKFPIPEDVLNDTTLARVAETYLKDLQQNSTMLMRIQKQTGLTETQSFKIQKSKPIINEIDRILAQHYGFTAEELDFIINYDIKYRMGKSSEEEGEE</sequence>
<evidence type="ECO:0000256" key="5">
    <source>
        <dbReference type="ARBA" id="ARBA00047942"/>
    </source>
</evidence>
<organism evidence="7 9">
    <name type="scientific">Candidatus Chlorohelix allophototropha</name>
    <dbReference type="NCBI Taxonomy" id="3003348"/>
    <lineage>
        <taxon>Bacteria</taxon>
        <taxon>Bacillati</taxon>
        <taxon>Chloroflexota</taxon>
        <taxon>Chloroflexia</taxon>
        <taxon>Candidatus Chloroheliales</taxon>
        <taxon>Candidatus Chloroheliaceae</taxon>
        <taxon>Candidatus Chlorohelix</taxon>
    </lineage>
</organism>
<reference evidence="7 9" key="1">
    <citation type="submission" date="2020-06" db="EMBL/GenBank/DDBJ databases">
        <title>Anoxygenic phototrophic Chloroflexota member uses a Type I reaction center.</title>
        <authorList>
            <person name="Tsuji J.M."/>
            <person name="Shaw N.A."/>
            <person name="Nagashima S."/>
            <person name="Venkiteswaran J."/>
            <person name="Schiff S.L."/>
            <person name="Hanada S."/>
            <person name="Tank M."/>
            <person name="Neufeld J.D."/>
        </authorList>
    </citation>
    <scope>NUCLEOTIDE SEQUENCE [LARGE SCALE GENOMIC DNA]</scope>
    <source>
        <strain evidence="7">L227-S17</strain>
    </source>
</reference>
<keyword evidence="8" id="KW-0614">Plasmid</keyword>
<evidence type="ECO:0000256" key="4">
    <source>
        <dbReference type="ARBA" id="ARBA00022691"/>
    </source>
</evidence>
<dbReference type="EMBL" id="JACATZ010000004">
    <property type="protein sequence ID" value="NWJ49134.1"/>
    <property type="molecule type" value="Genomic_DNA"/>
</dbReference>
<dbReference type="GO" id="GO:0032259">
    <property type="term" value="P:methylation"/>
    <property type="evidence" value="ECO:0007669"/>
    <property type="project" value="UniProtKB-KW"/>
</dbReference>
<dbReference type="EC" id="2.1.1.72" evidence="1"/>
<keyword evidence="2" id="KW-0489">Methyltransferase</keyword>
<gene>
    <name evidence="7" type="ORF">HXX08_25025</name>
    <name evidence="8" type="ORF">OZ401_005079</name>
</gene>
<dbReference type="PANTHER" id="PTHR33841">
    <property type="entry name" value="DNA METHYLTRANSFERASE YEEA-RELATED"/>
    <property type="match status" value="1"/>
</dbReference>
<evidence type="ECO:0000256" key="1">
    <source>
        <dbReference type="ARBA" id="ARBA00011900"/>
    </source>
</evidence>